<evidence type="ECO:0000313" key="4">
    <source>
        <dbReference type="Proteomes" id="UP001320245"/>
    </source>
</evidence>
<proteinExistence type="predicted"/>
<dbReference type="Proteomes" id="UP001320245">
    <property type="component" value="Unassembled WGS sequence"/>
</dbReference>
<protein>
    <recommendedName>
        <fullName evidence="2">HNH nuclease domain-containing protein</fullName>
    </recommendedName>
</protein>
<evidence type="ECO:0000313" key="3">
    <source>
        <dbReference type="EMBL" id="KAK7743773.1"/>
    </source>
</evidence>
<organism evidence="3 4">
    <name type="scientific">Cytospora paraplurivora</name>
    <dbReference type="NCBI Taxonomy" id="2898453"/>
    <lineage>
        <taxon>Eukaryota</taxon>
        <taxon>Fungi</taxon>
        <taxon>Dikarya</taxon>
        <taxon>Ascomycota</taxon>
        <taxon>Pezizomycotina</taxon>
        <taxon>Sordariomycetes</taxon>
        <taxon>Sordariomycetidae</taxon>
        <taxon>Diaporthales</taxon>
        <taxon>Cytosporaceae</taxon>
        <taxon>Cytospora</taxon>
    </lineage>
</organism>
<evidence type="ECO:0000256" key="1">
    <source>
        <dbReference type="SAM" id="MobiDB-lite"/>
    </source>
</evidence>
<feature type="compositionally biased region" description="Low complexity" evidence="1">
    <location>
        <begin position="112"/>
        <end position="125"/>
    </location>
</feature>
<comment type="caution">
    <text evidence="3">The sequence shown here is derived from an EMBL/GenBank/DDBJ whole genome shotgun (WGS) entry which is preliminary data.</text>
</comment>
<reference evidence="3 4" key="1">
    <citation type="journal article" date="2023" name="PLoS ONE">
        <title>Cytospora paraplurivora sp. nov. isolated from orchards with fruit tree decline syndrome in Ontario, Canada.</title>
        <authorList>
            <person name="Ilyukhin E."/>
            <person name="Nguyen H.D.T."/>
            <person name="Castle A.J."/>
            <person name="Ellouze W."/>
        </authorList>
    </citation>
    <scope>NUCLEOTIDE SEQUENCE [LARGE SCALE GENOMIC DNA]</scope>
    <source>
        <strain evidence="3 4">FDS-564</strain>
    </source>
</reference>
<dbReference type="AlphaFoldDB" id="A0AAN9UA32"/>
<gene>
    <name evidence="3" type="ORF">SLS53_003792</name>
</gene>
<evidence type="ECO:0000259" key="2">
    <source>
        <dbReference type="Pfam" id="PF13391"/>
    </source>
</evidence>
<feature type="domain" description="HNH nuclease" evidence="2">
    <location>
        <begin position="138"/>
        <end position="203"/>
    </location>
</feature>
<feature type="region of interest" description="Disordered" evidence="1">
    <location>
        <begin position="102"/>
        <end position="131"/>
    </location>
</feature>
<sequence>MSSSASPPAMGVHHRTALLACQIVANNAFDGYLATDRHGKHRVRGEPDELLYSDKYWFIAKANDTDGEDGDDGDADSRNYPVVPSFQDWQFPHDPFARLRWKSHAEPPPDQTPATDAASRTVTVPSMPPPPRPSMCRCAISKMAYSVHAAHLIPVAQDHWFQKNGMAIYGAGDASDDINSMNNILHMQNSLHSVWDRHVFAIVPKRSEFVVHLLAVPDDATCEFAAQWHNTPVQPTALGDKPNEYLFAKFAQAVFMLTKRFIVRSGAIQRRVARFKEVRNAEGKIDGYKTVTEKMDGHELEEQYGGGGSRSASASRKRSLSRATGDAEEATWYERNVRARLNWTVDDEDADWYDRAVRPTLLQEEEVDLWPDEKPRVAHGSESLPGYSGAAGTIPSIRCRL</sequence>
<dbReference type="EMBL" id="JAJSPL020000012">
    <property type="protein sequence ID" value="KAK7743773.1"/>
    <property type="molecule type" value="Genomic_DNA"/>
</dbReference>
<name>A0AAN9UA32_9PEZI</name>
<keyword evidence="4" id="KW-1185">Reference proteome</keyword>
<dbReference type="Pfam" id="PF13391">
    <property type="entry name" value="HNH_2"/>
    <property type="match status" value="1"/>
</dbReference>
<accession>A0AAN9UA32</accession>
<dbReference type="InterPro" id="IPR003615">
    <property type="entry name" value="HNH_nuc"/>
</dbReference>
<feature type="region of interest" description="Disordered" evidence="1">
    <location>
        <begin position="296"/>
        <end position="322"/>
    </location>
</feature>